<proteinExistence type="inferred from homology"/>
<keyword evidence="2" id="KW-0564">Palmitate</keyword>
<evidence type="ECO:0000313" key="3">
    <source>
        <dbReference type="EMBL" id="MEZ7195359.1"/>
    </source>
</evidence>
<keyword evidence="2" id="KW-0812">Transmembrane</keyword>
<dbReference type="InterPro" id="IPR003423">
    <property type="entry name" value="OMP_efflux"/>
</dbReference>
<accession>A0ABV4K014</accession>
<dbReference type="Pfam" id="PF02321">
    <property type="entry name" value="OEP"/>
    <property type="match status" value="2"/>
</dbReference>
<gene>
    <name evidence="3" type="ORF">AB6M95_01240</name>
</gene>
<evidence type="ECO:0000313" key="4">
    <source>
        <dbReference type="Proteomes" id="UP001568698"/>
    </source>
</evidence>
<dbReference type="Gene3D" id="2.20.200.10">
    <property type="entry name" value="Outer membrane efflux proteins (OEP)"/>
    <property type="match status" value="1"/>
</dbReference>
<keyword evidence="4" id="KW-1185">Reference proteome</keyword>
<dbReference type="Gene3D" id="1.20.1600.10">
    <property type="entry name" value="Outer membrane efflux proteins (OEP)"/>
    <property type="match status" value="1"/>
</dbReference>
<dbReference type="InterPro" id="IPR010131">
    <property type="entry name" value="MdtP/NodT-like"/>
</dbReference>
<keyword evidence="2" id="KW-1134">Transmembrane beta strand</keyword>
<keyword evidence="2" id="KW-0449">Lipoprotein</keyword>
<dbReference type="PANTHER" id="PTHR30203">
    <property type="entry name" value="OUTER MEMBRANE CATION EFFLUX PROTEIN"/>
    <property type="match status" value="1"/>
</dbReference>
<protein>
    <submittedName>
        <fullName evidence="3">Efflux transporter outer membrane subunit</fullName>
    </submittedName>
</protein>
<dbReference type="NCBIfam" id="TIGR01845">
    <property type="entry name" value="outer_NodT"/>
    <property type="match status" value="1"/>
</dbReference>
<evidence type="ECO:0000256" key="1">
    <source>
        <dbReference type="ARBA" id="ARBA00007613"/>
    </source>
</evidence>
<comment type="subcellular location">
    <subcellularLocation>
        <location evidence="2">Cell membrane</location>
        <topology evidence="2">Lipid-anchor</topology>
    </subcellularLocation>
</comment>
<keyword evidence="2" id="KW-0472">Membrane</keyword>
<dbReference type="PANTHER" id="PTHR30203:SF32">
    <property type="entry name" value="CATION EFFLUX SYSTEM PROTEIN CUSC"/>
    <property type="match status" value="1"/>
</dbReference>
<evidence type="ECO:0000256" key="2">
    <source>
        <dbReference type="RuleBase" id="RU362097"/>
    </source>
</evidence>
<organism evidence="3 4">
    <name type="scientific">Pseudodesulfovibrio karagichevae</name>
    <dbReference type="NCBI Taxonomy" id="3239305"/>
    <lineage>
        <taxon>Bacteria</taxon>
        <taxon>Pseudomonadati</taxon>
        <taxon>Thermodesulfobacteriota</taxon>
        <taxon>Desulfovibrionia</taxon>
        <taxon>Desulfovibrionales</taxon>
        <taxon>Desulfovibrionaceae</taxon>
    </lineage>
</organism>
<dbReference type="SUPFAM" id="SSF56954">
    <property type="entry name" value="Outer membrane efflux proteins (OEP)"/>
    <property type="match status" value="1"/>
</dbReference>
<sequence length="466" mass="51253">MKKYMILILLLLLPLSGCGALLKTEFSPPETATPAQWASAPAEASPADWPTDFGDPELARLVALALERNNDLAAAAIKVRKAQYQAGLAWEDMTPNLSASLGTDSEKSLKRGDWETTYSAKFGVSWEADLWGRLARTRDAAEWEALATEQDRRSTALSLVGTTMTLYWEIAYDNVRLQLSRSNIESSRQTVALTESQEQFGATSPLEVNQARQDLANLLSTRQTLEQSRKEDINALAVLFDMPPGKTMADPENLSMAKLPTIPAGLPAQLLGRRPDLRAAELRLREYLAKTDAAKADFYPPLTLTGSLGSASTELSDLLNNPVAALVSSLTFPFLNWNTLKLQLKVSQADFDEAVVNFRQTLYEAMKEVENALSNRDHLAEQARHLADNLTAAREVERIYEVRYKMGSGTLKDWLDAQSTRRTAEQSVAENLYNRLANYVTLYQALGGEPAQPGTAAAVGAGRQAQ</sequence>
<dbReference type="EMBL" id="JBGLYH010000002">
    <property type="protein sequence ID" value="MEZ7195359.1"/>
    <property type="molecule type" value="Genomic_DNA"/>
</dbReference>
<name>A0ABV4K014_9BACT</name>
<dbReference type="RefSeq" id="WP_371384910.1">
    <property type="nucleotide sequence ID" value="NZ_JBGLYH010000002.1"/>
</dbReference>
<dbReference type="Proteomes" id="UP001568698">
    <property type="component" value="Unassembled WGS sequence"/>
</dbReference>
<comment type="similarity">
    <text evidence="1 2">Belongs to the outer membrane factor (OMF) (TC 1.B.17) family.</text>
</comment>
<reference evidence="3 4" key="1">
    <citation type="submission" date="2024-08" db="EMBL/GenBank/DDBJ databases">
        <title>Sulfate-reducing bacteria isolated from formation water of the oil field in Kazakhstan and description of Pseudodesulfovibrio sp.</title>
        <authorList>
            <person name="Bidzhieva S.K."/>
            <person name="Tourova T.P."/>
            <person name="Grouzdev D.S."/>
            <person name="Beletsky A.V."/>
            <person name="Sokolova D.S."/>
            <person name="Samigullina S.R."/>
            <person name="Poltaraus A.B."/>
            <person name="Avtukh A.N."/>
            <person name="Tereshina V.M."/>
            <person name="Zhaparov N.S."/>
            <person name="Mardanov A.V."/>
            <person name="Nazina T.N."/>
        </authorList>
    </citation>
    <scope>NUCLEOTIDE SEQUENCE [LARGE SCALE GENOMIC DNA]</scope>
    <source>
        <strain evidence="3 4">9FUS</strain>
    </source>
</reference>
<comment type="caution">
    <text evidence="3">The sequence shown here is derived from an EMBL/GenBank/DDBJ whole genome shotgun (WGS) entry which is preliminary data.</text>
</comment>